<keyword evidence="4" id="KW-1185">Reference proteome</keyword>
<proteinExistence type="predicted"/>
<protein>
    <submittedName>
        <fullName evidence="3">Sensor domain-containing protein</fullName>
    </submittedName>
</protein>
<keyword evidence="2" id="KW-0732">Signal</keyword>
<evidence type="ECO:0000313" key="4">
    <source>
        <dbReference type="Proteomes" id="UP001152755"/>
    </source>
</evidence>
<dbReference type="Proteomes" id="UP001152755">
    <property type="component" value="Unassembled WGS sequence"/>
</dbReference>
<feature type="chain" id="PRO_5040943035" evidence="2">
    <location>
        <begin position="23"/>
        <end position="248"/>
    </location>
</feature>
<dbReference type="PROSITE" id="PS51257">
    <property type="entry name" value="PROKAR_LIPOPROTEIN"/>
    <property type="match status" value="1"/>
</dbReference>
<sequence>MNRRAATVGTAGLVAVLSTTLAACGGGAPAAPALPTLGPARTAPAPTAGPITDAAKLMTTVVAPEDLPPGFSELPGGDGTALVDPAAPSTTAGPDRSGTDPATCAKVLSAIADQSPGAVSRTAIHYTGPGLRSVDQDSASYPGVGARDAFAAAQHVLAGCTAYSGTDADGTHITYRLGGLDQPQSGDASTSFQLHATSAGTTLVFDVTILVVGATVTQIAASGTEPFDAAAMTRMSAAAADHLRAAGQ</sequence>
<organism evidence="3 4">
    <name type="scientific">Speluncibacter jeojiensis</name>
    <dbReference type="NCBI Taxonomy" id="2710754"/>
    <lineage>
        <taxon>Bacteria</taxon>
        <taxon>Bacillati</taxon>
        <taxon>Actinomycetota</taxon>
        <taxon>Actinomycetes</taxon>
        <taxon>Mycobacteriales</taxon>
        <taxon>Speluncibacteraceae</taxon>
        <taxon>Speluncibacter</taxon>
    </lineage>
</organism>
<feature type="region of interest" description="Disordered" evidence="1">
    <location>
        <begin position="66"/>
        <end position="101"/>
    </location>
</feature>
<evidence type="ECO:0000256" key="2">
    <source>
        <dbReference type="SAM" id="SignalP"/>
    </source>
</evidence>
<dbReference type="RefSeq" id="WP_332519099.1">
    <property type="nucleotide sequence ID" value="NZ_JANRHA010000001.1"/>
</dbReference>
<dbReference type="AlphaFoldDB" id="A0A9X4LY40"/>
<gene>
    <name evidence="3" type="ORF">NVS88_02715</name>
</gene>
<comment type="caution">
    <text evidence="3">The sequence shown here is derived from an EMBL/GenBank/DDBJ whole genome shotgun (WGS) entry which is preliminary data.</text>
</comment>
<name>A0A9X4LY40_9ACTN</name>
<accession>A0A9X4LY40</accession>
<dbReference type="EMBL" id="JANRHA010000001">
    <property type="protein sequence ID" value="MDG3013465.1"/>
    <property type="molecule type" value="Genomic_DNA"/>
</dbReference>
<evidence type="ECO:0000256" key="1">
    <source>
        <dbReference type="SAM" id="MobiDB-lite"/>
    </source>
</evidence>
<reference evidence="3" key="1">
    <citation type="submission" date="2022-08" db="EMBL/GenBank/DDBJ databases">
        <title>Genome analysis of Corynebacteriales strain.</title>
        <authorList>
            <person name="Lee S.D."/>
        </authorList>
    </citation>
    <scope>NUCLEOTIDE SEQUENCE</scope>
    <source>
        <strain evidence="3">D3-21</strain>
    </source>
</reference>
<feature type="signal peptide" evidence="2">
    <location>
        <begin position="1"/>
        <end position="22"/>
    </location>
</feature>
<evidence type="ECO:0000313" key="3">
    <source>
        <dbReference type="EMBL" id="MDG3013465.1"/>
    </source>
</evidence>